<comment type="caution">
    <text evidence="2">The sequence shown here is derived from an EMBL/GenBank/DDBJ whole genome shotgun (WGS) entry which is preliminary data.</text>
</comment>
<evidence type="ECO:0000259" key="1">
    <source>
        <dbReference type="Pfam" id="PF12680"/>
    </source>
</evidence>
<reference evidence="3" key="1">
    <citation type="journal article" date="2019" name="Int. J. Syst. Evol. Microbiol.">
        <title>The Global Catalogue of Microorganisms (GCM) 10K type strain sequencing project: providing services to taxonomists for standard genome sequencing and annotation.</title>
        <authorList>
            <consortium name="The Broad Institute Genomics Platform"/>
            <consortium name="The Broad Institute Genome Sequencing Center for Infectious Disease"/>
            <person name="Wu L."/>
            <person name="Ma J."/>
        </authorList>
    </citation>
    <scope>NUCLEOTIDE SEQUENCE [LARGE SCALE GENOMIC DNA]</scope>
    <source>
        <strain evidence="3">CCUG 55074</strain>
    </source>
</reference>
<feature type="domain" description="SnoaL-like" evidence="1">
    <location>
        <begin position="9"/>
        <end position="105"/>
    </location>
</feature>
<protein>
    <submittedName>
        <fullName evidence="2">Nuclear transport factor 2 family protein</fullName>
    </submittedName>
</protein>
<sequence length="130" mass="14670">MYPAAAALDRWHAMIDTKDYAGLKDLLAEDAVFESPVVHTPQFGKAITYKYLASAMTLLNNGTFEYLGEWRSDSSAILEFACELDGIRVNGVDMIWWNDEGRITRFKVMVRPLKAINTLHQKMGELLAKA</sequence>
<dbReference type="Proteomes" id="UP001597216">
    <property type="component" value="Unassembled WGS sequence"/>
</dbReference>
<dbReference type="SUPFAM" id="SSF54427">
    <property type="entry name" value="NTF2-like"/>
    <property type="match status" value="1"/>
</dbReference>
<organism evidence="2 3">
    <name type="scientific">Phenylobacterium conjunctum</name>
    <dbReference type="NCBI Taxonomy" id="1298959"/>
    <lineage>
        <taxon>Bacteria</taxon>
        <taxon>Pseudomonadati</taxon>
        <taxon>Pseudomonadota</taxon>
        <taxon>Alphaproteobacteria</taxon>
        <taxon>Caulobacterales</taxon>
        <taxon>Caulobacteraceae</taxon>
        <taxon>Phenylobacterium</taxon>
    </lineage>
</organism>
<evidence type="ECO:0000313" key="2">
    <source>
        <dbReference type="EMBL" id="MFD1191284.1"/>
    </source>
</evidence>
<dbReference type="Gene3D" id="3.10.450.50">
    <property type="match status" value="1"/>
</dbReference>
<gene>
    <name evidence="2" type="ORF">ACFQ27_11895</name>
</gene>
<proteinExistence type="predicted"/>
<dbReference type="RefSeq" id="WP_377353738.1">
    <property type="nucleotide sequence ID" value="NZ_JBHTLQ010000024.1"/>
</dbReference>
<dbReference type="Pfam" id="PF12680">
    <property type="entry name" value="SnoaL_2"/>
    <property type="match status" value="1"/>
</dbReference>
<dbReference type="EMBL" id="JBHTLQ010000024">
    <property type="protein sequence ID" value="MFD1191284.1"/>
    <property type="molecule type" value="Genomic_DNA"/>
</dbReference>
<accession>A0ABW3T2A2</accession>
<name>A0ABW3T2A2_9CAUL</name>
<dbReference type="InterPro" id="IPR032710">
    <property type="entry name" value="NTF2-like_dom_sf"/>
</dbReference>
<dbReference type="InterPro" id="IPR037401">
    <property type="entry name" value="SnoaL-like"/>
</dbReference>
<keyword evidence="3" id="KW-1185">Reference proteome</keyword>
<evidence type="ECO:0000313" key="3">
    <source>
        <dbReference type="Proteomes" id="UP001597216"/>
    </source>
</evidence>